<gene>
    <name evidence="2" type="ORF">RMCFA_5831</name>
</gene>
<sequence>MNPSGTRMVSTGEPGTALRTVTVGPPGIGQVTSPGASARVVVGSTPYAGSANSGTGSLGEVVVEGNVVTGAATVVAGAVEVVMVPPAPQPAIAATASTPTLSAVAFT</sequence>
<evidence type="ECO:0000256" key="1">
    <source>
        <dbReference type="SAM" id="MobiDB-lite"/>
    </source>
</evidence>
<accession>A0A100WWL6</accession>
<reference evidence="3" key="2">
    <citation type="submission" date="2016-02" db="EMBL/GenBank/DDBJ databases">
        <title>Draft genome sequence of five rapidly growing Mycobacterium species.</title>
        <authorList>
            <person name="Katahira K."/>
            <person name="Gotou Y."/>
            <person name="Iida K."/>
            <person name="Ogura Y."/>
            <person name="Hayashi T."/>
        </authorList>
    </citation>
    <scope>NUCLEOTIDE SEQUENCE [LARGE SCALE GENOMIC DNA]</scope>
    <source>
        <strain evidence="3">JCM6368</strain>
    </source>
</reference>
<dbReference type="Proteomes" id="UP000069705">
    <property type="component" value="Unassembled WGS sequence"/>
</dbReference>
<dbReference type="AlphaFoldDB" id="A0A100WWL6"/>
<organism evidence="2 3">
    <name type="scientific">Mycolicibacterium fortuitum subsp. acetamidolyticum</name>
    <dbReference type="NCBI Taxonomy" id="144550"/>
    <lineage>
        <taxon>Bacteria</taxon>
        <taxon>Bacillati</taxon>
        <taxon>Actinomycetota</taxon>
        <taxon>Actinomycetes</taxon>
        <taxon>Mycobacteriales</taxon>
        <taxon>Mycobacteriaceae</taxon>
        <taxon>Mycolicibacterium</taxon>
    </lineage>
</organism>
<name>A0A100WWL6_MYCFO</name>
<proteinExistence type="predicted"/>
<dbReference type="EMBL" id="BCSZ01000064">
    <property type="protein sequence ID" value="GAT05720.1"/>
    <property type="molecule type" value="Genomic_DNA"/>
</dbReference>
<comment type="caution">
    <text evidence="2">The sequence shown here is derived from an EMBL/GenBank/DDBJ whole genome shotgun (WGS) entry which is preliminary data.</text>
</comment>
<reference evidence="2 3" key="1">
    <citation type="journal article" date="2016" name="Genome Announc.">
        <title>Draft Genome Sequences of Five Rapidly Growing Mycobacterium Species, M. thermoresistibile, M. fortuitum subsp. acetamidolyticum, M. canariasense, M. brisbanense, and M. novocastrense.</title>
        <authorList>
            <person name="Katahira K."/>
            <person name="Ogura Y."/>
            <person name="Gotoh Y."/>
            <person name="Hayashi T."/>
        </authorList>
    </citation>
    <scope>NUCLEOTIDE SEQUENCE [LARGE SCALE GENOMIC DNA]</scope>
    <source>
        <strain evidence="2 3">JCM6368</strain>
    </source>
</reference>
<evidence type="ECO:0000313" key="3">
    <source>
        <dbReference type="Proteomes" id="UP000069705"/>
    </source>
</evidence>
<feature type="region of interest" description="Disordered" evidence="1">
    <location>
        <begin position="1"/>
        <end position="34"/>
    </location>
</feature>
<protein>
    <submittedName>
        <fullName evidence="2">Uncharacterized protein</fullName>
    </submittedName>
</protein>
<evidence type="ECO:0000313" key="2">
    <source>
        <dbReference type="EMBL" id="GAT05720.1"/>
    </source>
</evidence>